<dbReference type="SUPFAM" id="SSF53448">
    <property type="entry name" value="Nucleotide-diphospho-sugar transferases"/>
    <property type="match status" value="1"/>
</dbReference>
<comment type="caution">
    <text evidence="4">The sequence shown here is derived from an EMBL/GenBank/DDBJ whole genome shotgun (WGS) entry which is preliminary data.</text>
</comment>
<feature type="non-terminal residue" evidence="4">
    <location>
        <position position="1"/>
    </location>
</feature>
<dbReference type="Gene3D" id="3.90.550.10">
    <property type="entry name" value="Spore Coat Polysaccharide Biosynthesis Protein SpsA, Chain A"/>
    <property type="match status" value="1"/>
</dbReference>
<dbReference type="EMBL" id="CAUYUJ010002559">
    <property type="protein sequence ID" value="CAK0801367.1"/>
    <property type="molecule type" value="Genomic_DNA"/>
</dbReference>
<feature type="non-terminal residue" evidence="4">
    <location>
        <position position="275"/>
    </location>
</feature>
<keyword evidence="2" id="KW-0328">Glycosyltransferase</keyword>
<evidence type="ECO:0000256" key="3">
    <source>
        <dbReference type="ARBA" id="ARBA00022679"/>
    </source>
</evidence>
<gene>
    <name evidence="4" type="ORF">PCOR1329_LOCUS9252</name>
</gene>
<protein>
    <recommendedName>
        <fullName evidence="6">Nucleotide-diphospho-sugar transferase</fullName>
    </recommendedName>
</protein>
<keyword evidence="5" id="KW-1185">Reference proteome</keyword>
<evidence type="ECO:0000256" key="1">
    <source>
        <dbReference type="ARBA" id="ARBA00005664"/>
    </source>
</evidence>
<keyword evidence="3" id="KW-0808">Transferase</keyword>
<dbReference type="InterPro" id="IPR029044">
    <property type="entry name" value="Nucleotide-diphossugar_trans"/>
</dbReference>
<evidence type="ECO:0008006" key="6">
    <source>
        <dbReference type="Google" id="ProtNLM"/>
    </source>
</evidence>
<evidence type="ECO:0000313" key="4">
    <source>
        <dbReference type="EMBL" id="CAK0801367.1"/>
    </source>
</evidence>
<reference evidence="4" key="1">
    <citation type="submission" date="2023-10" db="EMBL/GenBank/DDBJ databases">
        <authorList>
            <person name="Chen Y."/>
            <person name="Shah S."/>
            <person name="Dougan E. K."/>
            <person name="Thang M."/>
            <person name="Chan C."/>
        </authorList>
    </citation>
    <scope>NUCLEOTIDE SEQUENCE [LARGE SCALE GENOMIC DNA]</scope>
</reference>
<comment type="similarity">
    <text evidence="1">Belongs to the glycosyltransferase 34 family.</text>
</comment>
<evidence type="ECO:0000313" key="5">
    <source>
        <dbReference type="Proteomes" id="UP001189429"/>
    </source>
</evidence>
<organism evidence="4 5">
    <name type="scientific">Prorocentrum cordatum</name>
    <dbReference type="NCBI Taxonomy" id="2364126"/>
    <lineage>
        <taxon>Eukaryota</taxon>
        <taxon>Sar</taxon>
        <taxon>Alveolata</taxon>
        <taxon>Dinophyceae</taxon>
        <taxon>Prorocentrales</taxon>
        <taxon>Prorocentraceae</taxon>
        <taxon>Prorocentrum</taxon>
    </lineage>
</organism>
<accession>A0ABN9Q6H2</accession>
<dbReference type="PANTHER" id="PTHR31306">
    <property type="entry name" value="ALPHA-1,6-MANNOSYLTRANSFERASE MNN11-RELATED"/>
    <property type="match status" value="1"/>
</dbReference>
<evidence type="ECO:0000256" key="2">
    <source>
        <dbReference type="ARBA" id="ARBA00022676"/>
    </source>
</evidence>
<dbReference type="Proteomes" id="UP001189429">
    <property type="component" value="Unassembled WGS sequence"/>
</dbReference>
<proteinExistence type="inferred from homology"/>
<dbReference type="Pfam" id="PF05637">
    <property type="entry name" value="Glyco_transf_34"/>
    <property type="match status" value="1"/>
</dbReference>
<name>A0ABN9Q6H2_9DINO</name>
<dbReference type="PANTHER" id="PTHR31306:SF4">
    <property type="entry name" value="ALPHA-1,2-GALACTOSYLTRANSFERASE"/>
    <property type="match status" value="1"/>
</dbReference>
<sequence length="275" mass="31002">ESLPPGSLNFDPEYQAAYDMALEALHSEHGVPAAPLRALAHGGGGTVEVMAVCLYKDDRLPRLAANNHALYCKHRGYTYQQFLEVPAGGWDRLEGLPREPHYWKIQQTLEALEREDGPEWVLVIDCDAFFTNASIGVSDLVASYGTDDTLFFVAEDPAGINTGVLLFRRHEWTRDFLRRVLQTPFVQIWDQSQFFWQILQEFGAFSLGDVPSATSGRVALVHQSHLNAYHSGTAESWNAYAWQSGDYAIHYAGCPWDEQFCWDKMVASARLIEDQ</sequence>
<dbReference type="InterPro" id="IPR008630">
    <property type="entry name" value="Glyco_trans_34"/>
</dbReference>